<evidence type="ECO:0000256" key="10">
    <source>
        <dbReference type="RuleBase" id="RU000682"/>
    </source>
</evidence>
<dbReference type="SUPFAM" id="SSF46689">
    <property type="entry name" value="Homeodomain-like"/>
    <property type="match status" value="1"/>
</dbReference>
<evidence type="ECO:0000256" key="6">
    <source>
        <dbReference type="ARBA" id="ARBA00023155"/>
    </source>
</evidence>
<organism evidence="15 16">
    <name type="scientific">Escallonia herrerae</name>
    <dbReference type="NCBI Taxonomy" id="1293975"/>
    <lineage>
        <taxon>Eukaryota</taxon>
        <taxon>Viridiplantae</taxon>
        <taxon>Streptophyta</taxon>
        <taxon>Embryophyta</taxon>
        <taxon>Tracheophyta</taxon>
        <taxon>Spermatophyta</taxon>
        <taxon>Magnoliopsida</taxon>
        <taxon>eudicotyledons</taxon>
        <taxon>Gunneridae</taxon>
        <taxon>Pentapetalae</taxon>
        <taxon>asterids</taxon>
        <taxon>campanulids</taxon>
        <taxon>Escalloniales</taxon>
        <taxon>Escalloniaceae</taxon>
        <taxon>Escallonia</taxon>
    </lineage>
</organism>
<evidence type="ECO:0000256" key="9">
    <source>
        <dbReference type="PROSITE-ProRule" id="PRU00108"/>
    </source>
</evidence>
<dbReference type="Pfam" id="PF25797">
    <property type="entry name" value="PDF2_C"/>
    <property type="match status" value="2"/>
</dbReference>
<evidence type="ECO:0000256" key="8">
    <source>
        <dbReference type="ARBA" id="ARBA00023242"/>
    </source>
</evidence>
<feature type="compositionally biased region" description="Basic residues" evidence="12">
    <location>
        <begin position="63"/>
        <end position="74"/>
    </location>
</feature>
<evidence type="ECO:0000256" key="1">
    <source>
        <dbReference type="ARBA" id="ARBA00004123"/>
    </source>
</evidence>
<comment type="similarity">
    <text evidence="2">Belongs to the HD-ZIP homeobox family. Class IV subfamily.</text>
</comment>
<dbReference type="InterPro" id="IPR009057">
    <property type="entry name" value="Homeodomain-like_sf"/>
</dbReference>
<dbReference type="Pfam" id="PF00046">
    <property type="entry name" value="Homeodomain"/>
    <property type="match status" value="1"/>
</dbReference>
<feature type="domain" description="Homeobox" evidence="13">
    <location>
        <begin position="63"/>
        <end position="123"/>
    </location>
</feature>
<keyword evidence="4 11" id="KW-0175">Coiled coil</keyword>
<dbReference type="GO" id="GO:0005634">
    <property type="term" value="C:nucleus"/>
    <property type="evidence" value="ECO:0007669"/>
    <property type="project" value="UniProtKB-SubCell"/>
</dbReference>
<evidence type="ECO:0000256" key="4">
    <source>
        <dbReference type="ARBA" id="ARBA00023054"/>
    </source>
</evidence>
<dbReference type="FunFam" id="3.30.530.20:FF:000026">
    <property type="entry name" value="Homeobox-leucine zipper protein GLABRA 2"/>
    <property type="match status" value="1"/>
</dbReference>
<evidence type="ECO:0000313" key="15">
    <source>
        <dbReference type="EMBL" id="KAK2999430.1"/>
    </source>
</evidence>
<dbReference type="Gene3D" id="3.30.530.20">
    <property type="match status" value="1"/>
</dbReference>
<feature type="DNA-binding region" description="Homeobox" evidence="9">
    <location>
        <begin position="65"/>
        <end position="124"/>
    </location>
</feature>
<feature type="region of interest" description="Disordered" evidence="12">
    <location>
        <begin position="33"/>
        <end position="75"/>
    </location>
</feature>
<evidence type="ECO:0000313" key="16">
    <source>
        <dbReference type="Proteomes" id="UP001188597"/>
    </source>
</evidence>
<dbReference type="Proteomes" id="UP001188597">
    <property type="component" value="Unassembled WGS sequence"/>
</dbReference>
<evidence type="ECO:0000256" key="7">
    <source>
        <dbReference type="ARBA" id="ARBA00023163"/>
    </source>
</evidence>
<evidence type="ECO:0000256" key="5">
    <source>
        <dbReference type="ARBA" id="ARBA00023125"/>
    </source>
</evidence>
<evidence type="ECO:0000256" key="11">
    <source>
        <dbReference type="SAM" id="Coils"/>
    </source>
</evidence>
<dbReference type="PROSITE" id="PS50071">
    <property type="entry name" value="HOMEOBOX_2"/>
    <property type="match status" value="1"/>
</dbReference>
<dbReference type="Gene3D" id="1.10.10.60">
    <property type="entry name" value="Homeodomain-like"/>
    <property type="match status" value="1"/>
</dbReference>
<accession>A0AA89AE50</accession>
<keyword evidence="7" id="KW-0804">Transcription</keyword>
<feature type="non-terminal residue" evidence="15">
    <location>
        <position position="1"/>
    </location>
</feature>
<dbReference type="SMART" id="SM00389">
    <property type="entry name" value="HOX"/>
    <property type="match status" value="1"/>
</dbReference>
<evidence type="ECO:0000259" key="13">
    <source>
        <dbReference type="PROSITE" id="PS50071"/>
    </source>
</evidence>
<evidence type="ECO:0000259" key="14">
    <source>
        <dbReference type="PROSITE" id="PS50848"/>
    </source>
</evidence>
<keyword evidence="5 9" id="KW-0238">DNA-binding</keyword>
<dbReference type="PANTHER" id="PTHR45654">
    <property type="entry name" value="HOMEOBOX-LEUCINE ZIPPER PROTEIN MERISTEM L1"/>
    <property type="match status" value="1"/>
</dbReference>
<dbReference type="FunFam" id="1.10.10.60:FF:000229">
    <property type="entry name" value="Homeobox-leucine zipper protein HDG1"/>
    <property type="match status" value="1"/>
</dbReference>
<dbReference type="EMBL" id="JAVXUP010003286">
    <property type="protein sequence ID" value="KAK2999430.1"/>
    <property type="molecule type" value="Genomic_DNA"/>
</dbReference>
<dbReference type="GO" id="GO:0030154">
    <property type="term" value="P:cell differentiation"/>
    <property type="evidence" value="ECO:0007669"/>
    <property type="project" value="UniProtKB-ARBA"/>
</dbReference>
<sequence>GWVKMFRPNMFESHHHHLLDMSNHKTPETELGDLIRDEEYKSKSGTDIMESPSGDDQDPNQRPNKKKRYHRHTQHQIQEMESFFKECPHPDDKQRKELGRRLALEPLQVKFWFQNKRTQMKAQHERHENTQLRNENDKLRADNIRYKEALGNATCPNCGGPAAIGEMSFDEQHLRIENARLREEIDRISGIAAKYVGKPMLTYPNLPTHVQSRSLDLGVGNFVPQSGLVGEIFGGACDLLRSVSGPTEADKPMIIELAVAAMEELIRMAQAGEPLWISSADSATESLSEDEYLRTFPRGIGPKPLGLTSEASRESAVVIMNHINLVEILMDVNQWSSVYAGIVSRAMTLEVLSTGVAGNYNGALQVMTAEFQVPSPLVPTRENYFVRYCKQHADGTWAVVDVSLDNLRPTSISRCRRRPSGCLIQELPNGYSKVIWVEHVEVDDRAVHNIYRSLVNSGLAFGAKRWVATLDRQCERLASAMANSIPAGDVGVITTPEGRKSMLKLAERMVLSFCTGVGASTAHTWTTLSGSGADDVRVMTRKSMDDPGRPPGIVLSAATSFWLPVPPKRVFDFLRDENSRNEWDILSNGGLVQEMAHIANGRDPGNCVSLLRVNVSGTSALFRRINPSGCIIVLTHSTVQTMLQSANSSQSNMLILQESCTDSTGSYVIYAPVDIVAMNVVLSGGDPDYVALLPSGFAILPDGTGQHGGGTLEVGSGGSLLTVAFQILVDSVPTAKLSLGSVATVNSLIKCTVERIKAAVACENA</sequence>
<keyword evidence="3" id="KW-0805">Transcription regulation</keyword>
<feature type="domain" description="START" evidence="14">
    <location>
        <begin position="247"/>
        <end position="479"/>
    </location>
</feature>
<dbReference type="InterPro" id="IPR057993">
    <property type="entry name" value="HD-Zip_IV_C"/>
</dbReference>
<dbReference type="InterPro" id="IPR023393">
    <property type="entry name" value="START-like_dom_sf"/>
</dbReference>
<evidence type="ECO:0000256" key="3">
    <source>
        <dbReference type="ARBA" id="ARBA00023015"/>
    </source>
</evidence>
<protein>
    <submittedName>
        <fullName evidence="15">Uncharacterized protein</fullName>
    </submittedName>
</protein>
<proteinExistence type="inferred from homology"/>
<feature type="coiled-coil region" evidence="11">
    <location>
        <begin position="115"/>
        <end position="149"/>
    </location>
</feature>
<comment type="subcellular location">
    <subcellularLocation>
        <location evidence="1 9 10">Nucleus</location>
    </subcellularLocation>
</comment>
<dbReference type="SMART" id="SM00234">
    <property type="entry name" value="START"/>
    <property type="match status" value="1"/>
</dbReference>
<dbReference type="PROSITE" id="PS50848">
    <property type="entry name" value="START"/>
    <property type="match status" value="1"/>
</dbReference>
<keyword evidence="8 9" id="KW-0539">Nucleus</keyword>
<dbReference type="Pfam" id="PF01852">
    <property type="entry name" value="START"/>
    <property type="match status" value="1"/>
</dbReference>
<evidence type="ECO:0000256" key="12">
    <source>
        <dbReference type="SAM" id="MobiDB-lite"/>
    </source>
</evidence>
<dbReference type="AlphaFoldDB" id="A0AA89AE50"/>
<dbReference type="SUPFAM" id="SSF55961">
    <property type="entry name" value="Bet v1-like"/>
    <property type="match status" value="2"/>
</dbReference>
<keyword evidence="16" id="KW-1185">Reference proteome</keyword>
<evidence type="ECO:0000256" key="2">
    <source>
        <dbReference type="ARBA" id="ARBA00006789"/>
    </source>
</evidence>
<dbReference type="PANTHER" id="PTHR45654:SF77">
    <property type="entry name" value="HOMEOBOX-LEUCINE ZIPPER PROTEIN MERISTEM L1"/>
    <property type="match status" value="1"/>
</dbReference>
<comment type="caution">
    <text evidence="15">The sequence shown here is derived from an EMBL/GenBank/DDBJ whole genome shotgun (WGS) entry which is preliminary data.</text>
</comment>
<dbReference type="CDD" id="cd00086">
    <property type="entry name" value="homeodomain"/>
    <property type="match status" value="1"/>
</dbReference>
<dbReference type="GO" id="GO:0003677">
    <property type="term" value="F:DNA binding"/>
    <property type="evidence" value="ECO:0007669"/>
    <property type="project" value="UniProtKB-UniRule"/>
</dbReference>
<dbReference type="InterPro" id="IPR001356">
    <property type="entry name" value="HD"/>
</dbReference>
<name>A0AA89AE50_9ASTE</name>
<dbReference type="GO" id="GO:0008289">
    <property type="term" value="F:lipid binding"/>
    <property type="evidence" value="ECO:0007669"/>
    <property type="project" value="InterPro"/>
</dbReference>
<keyword evidence="6 9" id="KW-0371">Homeobox</keyword>
<reference evidence="15" key="1">
    <citation type="submission" date="2022-12" db="EMBL/GenBank/DDBJ databases">
        <title>Draft genome assemblies for two species of Escallonia (Escalloniales).</title>
        <authorList>
            <person name="Chanderbali A."/>
            <person name="Dervinis C."/>
            <person name="Anghel I."/>
            <person name="Soltis D."/>
            <person name="Soltis P."/>
            <person name="Zapata F."/>
        </authorList>
    </citation>
    <scope>NUCLEOTIDE SEQUENCE</scope>
    <source>
        <strain evidence="15">UCBG64.0493</strain>
        <tissue evidence="15">Leaf</tissue>
    </source>
</reference>
<feature type="compositionally biased region" description="Basic and acidic residues" evidence="12">
    <location>
        <begin position="33"/>
        <end position="44"/>
    </location>
</feature>
<dbReference type="InterPro" id="IPR002913">
    <property type="entry name" value="START_lipid-bd_dom"/>
</dbReference>
<dbReference type="CDD" id="cd08875">
    <property type="entry name" value="START_ArGLABRA2_like"/>
    <property type="match status" value="1"/>
</dbReference>
<dbReference type="InterPro" id="IPR042160">
    <property type="entry name" value="HD-Zip_IV"/>
</dbReference>
<gene>
    <name evidence="15" type="ORF">RJ639_023383</name>
</gene>